<feature type="chain" id="PRO_5040472939" description="Gag1-like clamp domain-containing protein" evidence="1">
    <location>
        <begin position="28"/>
        <end position="178"/>
    </location>
</feature>
<dbReference type="PANTHER" id="PTHR33373">
    <property type="entry name" value="OS07G0479600 PROTEIN"/>
    <property type="match status" value="1"/>
</dbReference>
<gene>
    <name evidence="3" type="ORF">SHERM_21370</name>
</gene>
<keyword evidence="1" id="KW-0732">Signal</keyword>
<evidence type="ECO:0000256" key="1">
    <source>
        <dbReference type="SAM" id="SignalP"/>
    </source>
</evidence>
<dbReference type="PANTHER" id="PTHR33373:SF1">
    <property type="entry name" value="DUF4050 DOMAIN-CONTAINING PROTEIN"/>
    <property type="match status" value="1"/>
</dbReference>
<comment type="caution">
    <text evidence="3">The sequence shown here is derived from an EMBL/GenBank/DDBJ whole genome shotgun (WGS) entry which is preliminary data.</text>
</comment>
<evidence type="ECO:0000259" key="2">
    <source>
        <dbReference type="Pfam" id="PF13259"/>
    </source>
</evidence>
<evidence type="ECO:0000313" key="4">
    <source>
        <dbReference type="Proteomes" id="UP001153555"/>
    </source>
</evidence>
<protein>
    <recommendedName>
        <fullName evidence="2">Gag1-like clamp domain-containing protein</fullName>
    </recommendedName>
</protein>
<sequence length="178" mass="19952">MVGSLLRFGSIAVWVFHIIACMGCCLGCDNRPHLIPSLEESLKSQHNQHAWKKASKSTLSEDYWTTSTYDMDNAFQSCGSISSACTLTQTHDAAGAGSSYKSSDFVNHGLIQWNLIRKKWVGNNKSPGRAQQHHEPSLSWDATYDSLLSNNKPFHKPIPLAEMVDFLVDIWEQEGMYD</sequence>
<proteinExistence type="predicted"/>
<organism evidence="3 4">
    <name type="scientific">Striga hermonthica</name>
    <name type="common">Purple witchweed</name>
    <name type="synonym">Buchnera hermonthica</name>
    <dbReference type="NCBI Taxonomy" id="68872"/>
    <lineage>
        <taxon>Eukaryota</taxon>
        <taxon>Viridiplantae</taxon>
        <taxon>Streptophyta</taxon>
        <taxon>Embryophyta</taxon>
        <taxon>Tracheophyta</taxon>
        <taxon>Spermatophyta</taxon>
        <taxon>Magnoliopsida</taxon>
        <taxon>eudicotyledons</taxon>
        <taxon>Gunneridae</taxon>
        <taxon>Pentapetalae</taxon>
        <taxon>asterids</taxon>
        <taxon>lamiids</taxon>
        <taxon>Lamiales</taxon>
        <taxon>Orobanchaceae</taxon>
        <taxon>Buchnereae</taxon>
        <taxon>Striga</taxon>
    </lineage>
</organism>
<keyword evidence="4" id="KW-1185">Reference proteome</keyword>
<feature type="signal peptide" evidence="1">
    <location>
        <begin position="1"/>
        <end position="27"/>
    </location>
</feature>
<feature type="domain" description="Gag1-like clamp" evidence="2">
    <location>
        <begin position="67"/>
        <end position="178"/>
    </location>
</feature>
<dbReference type="AlphaFoldDB" id="A0A9N7NAA4"/>
<dbReference type="Pfam" id="PF13259">
    <property type="entry name" value="clamp_Gag1-like"/>
    <property type="match status" value="1"/>
</dbReference>
<dbReference type="InterPro" id="IPR025124">
    <property type="entry name" value="Gag1-like_clamp"/>
</dbReference>
<evidence type="ECO:0000313" key="3">
    <source>
        <dbReference type="EMBL" id="CAA0824424.1"/>
    </source>
</evidence>
<reference evidence="3" key="1">
    <citation type="submission" date="2019-12" db="EMBL/GenBank/DDBJ databases">
        <authorList>
            <person name="Scholes J."/>
        </authorList>
    </citation>
    <scope>NUCLEOTIDE SEQUENCE</scope>
</reference>
<dbReference type="EMBL" id="CACSLK010024742">
    <property type="protein sequence ID" value="CAA0824424.1"/>
    <property type="molecule type" value="Genomic_DNA"/>
</dbReference>
<name>A0A9N7NAA4_STRHE</name>
<accession>A0A9N7NAA4</accession>
<dbReference type="OrthoDB" id="1896025at2759"/>
<dbReference type="Proteomes" id="UP001153555">
    <property type="component" value="Unassembled WGS sequence"/>
</dbReference>